<accession>A0A915P7S9</accession>
<feature type="chain" id="PRO_5037341668" evidence="1">
    <location>
        <begin position="22"/>
        <end position="247"/>
    </location>
</feature>
<keyword evidence="1" id="KW-0732">Signal</keyword>
<dbReference type="Proteomes" id="UP000887560">
    <property type="component" value="Unplaced"/>
</dbReference>
<name>A0A915P7S9_9BILA</name>
<keyword evidence="2" id="KW-1185">Reference proteome</keyword>
<evidence type="ECO:0000313" key="2">
    <source>
        <dbReference type="Proteomes" id="UP000887560"/>
    </source>
</evidence>
<protein>
    <submittedName>
        <fullName evidence="3">Uncharacterized protein</fullName>
    </submittedName>
</protein>
<evidence type="ECO:0000256" key="1">
    <source>
        <dbReference type="SAM" id="SignalP"/>
    </source>
</evidence>
<feature type="signal peptide" evidence="1">
    <location>
        <begin position="1"/>
        <end position="21"/>
    </location>
</feature>
<dbReference type="Gene3D" id="3.90.1720.30">
    <property type="entry name" value="PPPDE domains"/>
    <property type="match status" value="1"/>
</dbReference>
<dbReference type="InterPro" id="IPR042266">
    <property type="entry name" value="PPPDE_sf"/>
</dbReference>
<proteinExistence type="predicted"/>
<dbReference type="WBParaSite" id="scf7180000424366.g12871">
    <property type="protein sequence ID" value="scf7180000424366.g12871"/>
    <property type="gene ID" value="scf7180000424366.g12871"/>
</dbReference>
<dbReference type="AlphaFoldDB" id="A0A915P7S9"/>
<evidence type="ECO:0000313" key="3">
    <source>
        <dbReference type="WBParaSite" id="scf7180000424366.g12871"/>
    </source>
</evidence>
<sequence>MFKQKFPAIFIIFFLVNYSLETKGGESSGIETHYGSNNNGNKFKSRLRLNPDQELSSEEVEDLIERIEILKPYAERVSEKVAIKMDKEFGKYPVKYQHAFDEETFKAEVKGNRSCGEIKIAAYELFKVNKIISALKILMLTTSVECKGMPRQYDQIFIKNEYGESRTAQTNLSFAQIVKVIDRNFANYTKESYNVITNNCLKFARELISKIADKEENERFVWPTSVIFPLKKPFKKGMKMAKKFIKK</sequence>
<reference evidence="3" key="1">
    <citation type="submission" date="2022-11" db="UniProtKB">
        <authorList>
            <consortium name="WormBaseParasite"/>
        </authorList>
    </citation>
    <scope>IDENTIFICATION</scope>
</reference>
<organism evidence="2 3">
    <name type="scientific">Meloidogyne floridensis</name>
    <dbReference type="NCBI Taxonomy" id="298350"/>
    <lineage>
        <taxon>Eukaryota</taxon>
        <taxon>Metazoa</taxon>
        <taxon>Ecdysozoa</taxon>
        <taxon>Nematoda</taxon>
        <taxon>Chromadorea</taxon>
        <taxon>Rhabditida</taxon>
        <taxon>Tylenchina</taxon>
        <taxon>Tylenchomorpha</taxon>
        <taxon>Tylenchoidea</taxon>
        <taxon>Meloidogynidae</taxon>
        <taxon>Meloidogyninae</taxon>
        <taxon>Meloidogyne</taxon>
    </lineage>
</organism>